<dbReference type="Gene3D" id="3.40.50.1220">
    <property type="entry name" value="TPP-binding domain"/>
    <property type="match status" value="1"/>
</dbReference>
<comment type="similarity">
    <text evidence="3">Belongs to the sirtuin family. Class III subfamily.</text>
</comment>
<dbReference type="InterPro" id="IPR050134">
    <property type="entry name" value="NAD-dep_sirtuin_deacylases"/>
</dbReference>
<dbReference type="Gene3D" id="3.30.1600.10">
    <property type="entry name" value="SIR2/SIRT2 'Small Domain"/>
    <property type="match status" value="1"/>
</dbReference>
<comment type="catalytic activity">
    <reaction evidence="3">
        <text>N(6)-succinyl-L-lysyl-[protein] + NAD(+) + H2O = 2''-O-succinyl-ADP-D-ribose + nicotinamide + L-lysyl-[protein]</text>
        <dbReference type="Rhea" id="RHEA:47668"/>
        <dbReference type="Rhea" id="RHEA-COMP:9752"/>
        <dbReference type="Rhea" id="RHEA-COMP:11877"/>
        <dbReference type="ChEBI" id="CHEBI:15377"/>
        <dbReference type="ChEBI" id="CHEBI:17154"/>
        <dbReference type="ChEBI" id="CHEBI:29969"/>
        <dbReference type="ChEBI" id="CHEBI:57540"/>
        <dbReference type="ChEBI" id="CHEBI:87830"/>
        <dbReference type="ChEBI" id="CHEBI:87832"/>
    </reaction>
</comment>
<keyword evidence="2 3" id="KW-0520">NAD</keyword>
<feature type="binding site" evidence="3 4">
    <location>
        <position position="158"/>
    </location>
    <ligand>
        <name>Zn(2+)</name>
        <dbReference type="ChEBI" id="CHEBI:29105"/>
    </ligand>
</feature>
<evidence type="ECO:0000313" key="6">
    <source>
        <dbReference type="EMBL" id="MEL1263387.1"/>
    </source>
</evidence>
<feature type="binding site" evidence="3">
    <location>
        <begin position="198"/>
        <end position="200"/>
    </location>
    <ligand>
        <name>NAD(+)</name>
        <dbReference type="ChEBI" id="CHEBI:57540"/>
    </ligand>
</feature>
<feature type="domain" description="Deacetylase sirtuin-type" evidence="5">
    <location>
        <begin position="1"/>
        <end position="254"/>
    </location>
</feature>
<dbReference type="InterPro" id="IPR027546">
    <property type="entry name" value="Sirtuin_class_III"/>
</dbReference>
<feature type="binding site" evidence="3">
    <location>
        <begin position="224"/>
        <end position="226"/>
    </location>
    <ligand>
        <name>NAD(+)</name>
        <dbReference type="ChEBI" id="CHEBI:57540"/>
    </ligand>
</feature>
<dbReference type="InterPro" id="IPR029035">
    <property type="entry name" value="DHS-like_NAD/FAD-binding_dom"/>
</dbReference>
<feature type="binding site" evidence="3">
    <location>
        <position position="242"/>
    </location>
    <ligand>
        <name>NAD(+)</name>
        <dbReference type="ChEBI" id="CHEBI:57540"/>
    </ligand>
</feature>
<protein>
    <recommendedName>
        <fullName evidence="3">NAD-dependent protein deacylase</fullName>
        <ecNumber evidence="3">2.3.1.286</ecNumber>
    </recommendedName>
    <alternativeName>
        <fullName evidence="3">Regulatory protein SIR2 homolog</fullName>
    </alternativeName>
</protein>
<proteinExistence type="inferred from homology"/>
<keyword evidence="7" id="KW-1185">Reference proteome</keyword>
<keyword evidence="3" id="KW-0963">Cytoplasm</keyword>
<dbReference type="PANTHER" id="PTHR11085">
    <property type="entry name" value="NAD-DEPENDENT PROTEIN DEACYLASE SIRTUIN-5, MITOCHONDRIAL-RELATED"/>
    <property type="match status" value="1"/>
</dbReference>
<keyword evidence="1" id="KW-0808">Transferase</keyword>
<dbReference type="NCBIfam" id="NF001753">
    <property type="entry name" value="PRK00481.1-3"/>
    <property type="match status" value="1"/>
</dbReference>
<dbReference type="InterPro" id="IPR003000">
    <property type="entry name" value="Sirtuin"/>
</dbReference>
<feature type="binding site" evidence="3">
    <location>
        <position position="72"/>
    </location>
    <ligand>
        <name>substrate</name>
    </ligand>
</feature>
<comment type="catalytic activity">
    <reaction evidence="3">
        <text>N(6)-acetyl-L-lysyl-[protein] + NAD(+) + H2O = 2''-O-acetyl-ADP-D-ribose + nicotinamide + L-lysyl-[protein]</text>
        <dbReference type="Rhea" id="RHEA:43636"/>
        <dbReference type="Rhea" id="RHEA-COMP:9752"/>
        <dbReference type="Rhea" id="RHEA-COMP:10731"/>
        <dbReference type="ChEBI" id="CHEBI:15377"/>
        <dbReference type="ChEBI" id="CHEBI:17154"/>
        <dbReference type="ChEBI" id="CHEBI:29969"/>
        <dbReference type="ChEBI" id="CHEBI:57540"/>
        <dbReference type="ChEBI" id="CHEBI:61930"/>
        <dbReference type="ChEBI" id="CHEBI:83767"/>
        <dbReference type="EC" id="2.3.1.286"/>
    </reaction>
</comment>
<comment type="function">
    <text evidence="3">NAD-dependent lysine deacetylase and desuccinylase that specifically removes acetyl and succinyl groups on target proteins. Modulates the activities of several proteins which are inactive in their acylated form.</text>
</comment>
<feature type="binding site" evidence="3">
    <location>
        <begin position="106"/>
        <end position="109"/>
    </location>
    <ligand>
        <name>NAD(+)</name>
        <dbReference type="ChEBI" id="CHEBI:57540"/>
    </ligand>
</feature>
<feature type="binding site" evidence="3 4">
    <location>
        <position position="161"/>
    </location>
    <ligand>
        <name>Zn(2+)</name>
        <dbReference type="ChEBI" id="CHEBI:29105"/>
    </ligand>
</feature>
<feature type="binding site" evidence="3 4">
    <location>
        <position position="135"/>
    </location>
    <ligand>
        <name>Zn(2+)</name>
        <dbReference type="ChEBI" id="CHEBI:29105"/>
    </ligand>
</feature>
<feature type="binding site" evidence="3 4">
    <location>
        <position position="132"/>
    </location>
    <ligand>
        <name>Zn(2+)</name>
        <dbReference type="ChEBI" id="CHEBI:29105"/>
    </ligand>
</feature>
<accession>A0ABU9IY95</accession>
<reference evidence="6 7" key="1">
    <citation type="submission" date="2024-04" db="EMBL/GenBank/DDBJ databases">
        <title>Draft genome sequence of Pseudoxanthomonas putridarboris WD12.</title>
        <authorList>
            <person name="Oh J."/>
        </authorList>
    </citation>
    <scope>NUCLEOTIDE SEQUENCE [LARGE SCALE GENOMIC DNA]</scope>
    <source>
        <strain evidence="6 7">WD12</strain>
    </source>
</reference>
<dbReference type="PROSITE" id="PS50305">
    <property type="entry name" value="SIRTUIN"/>
    <property type="match status" value="1"/>
</dbReference>
<comment type="cofactor">
    <cofactor evidence="3">
        <name>Zn(2+)</name>
        <dbReference type="ChEBI" id="CHEBI:29105"/>
    </cofactor>
    <text evidence="3">Binds 1 zinc ion per subunit.</text>
</comment>
<comment type="caution">
    <text evidence="3">Lacks conserved residue(s) required for the propagation of feature annotation.</text>
</comment>
<keyword evidence="3 4" id="KW-0479">Metal-binding</keyword>
<gene>
    <name evidence="3" type="primary">cobB</name>
    <name evidence="6" type="ORF">AAD027_03250</name>
</gene>
<evidence type="ECO:0000259" key="5">
    <source>
        <dbReference type="PROSITE" id="PS50305"/>
    </source>
</evidence>
<evidence type="ECO:0000313" key="7">
    <source>
        <dbReference type="Proteomes" id="UP001459204"/>
    </source>
</evidence>
<dbReference type="SUPFAM" id="SSF52467">
    <property type="entry name" value="DHS-like NAD/FAD-binding domain"/>
    <property type="match status" value="1"/>
</dbReference>
<feature type="active site" description="Proton acceptor" evidence="3 4">
    <location>
        <position position="124"/>
    </location>
</feature>
<evidence type="ECO:0000256" key="2">
    <source>
        <dbReference type="ARBA" id="ARBA00023027"/>
    </source>
</evidence>
<evidence type="ECO:0000256" key="4">
    <source>
        <dbReference type="PROSITE-ProRule" id="PRU00236"/>
    </source>
</evidence>
<name>A0ABU9IY95_9GAMM</name>
<dbReference type="EMBL" id="JBBWWT010000001">
    <property type="protein sequence ID" value="MEL1263387.1"/>
    <property type="molecule type" value="Genomic_DNA"/>
</dbReference>
<comment type="domain">
    <text evidence="3">2 residues (Tyr-72 and Arg-75) present in a large hydrophobic pocket are probably involved in substrate specificity. They are important for desuccinylation activity, but dispensable for deacetylation activity.</text>
</comment>
<comment type="caution">
    <text evidence="6">The sequence shown here is derived from an EMBL/GenBank/DDBJ whole genome shotgun (WGS) entry which is preliminary data.</text>
</comment>
<feature type="binding site" evidence="3">
    <location>
        <position position="75"/>
    </location>
    <ligand>
        <name>substrate</name>
    </ligand>
</feature>
<keyword evidence="3 4" id="KW-0862">Zinc</keyword>
<evidence type="ECO:0000256" key="1">
    <source>
        <dbReference type="ARBA" id="ARBA00022679"/>
    </source>
</evidence>
<dbReference type="RefSeq" id="WP_341724565.1">
    <property type="nucleotide sequence ID" value="NZ_JBBWWT010000001.1"/>
</dbReference>
<comment type="subcellular location">
    <subcellularLocation>
        <location evidence="3">Cytoplasm</location>
    </subcellularLocation>
</comment>
<organism evidence="6 7">
    <name type="scientific">Pseudoxanthomonas putridarboris</name>
    <dbReference type="NCBI Taxonomy" id="752605"/>
    <lineage>
        <taxon>Bacteria</taxon>
        <taxon>Pseudomonadati</taxon>
        <taxon>Pseudomonadota</taxon>
        <taxon>Gammaproteobacteria</taxon>
        <taxon>Lysobacterales</taxon>
        <taxon>Lysobacteraceae</taxon>
        <taxon>Pseudoxanthomonas</taxon>
    </lineage>
</organism>
<dbReference type="InterPro" id="IPR026590">
    <property type="entry name" value="Ssirtuin_cat_dom"/>
</dbReference>
<dbReference type="Pfam" id="PF02146">
    <property type="entry name" value="SIR2"/>
    <property type="match status" value="1"/>
</dbReference>
<dbReference type="HAMAP" id="MF_01121">
    <property type="entry name" value="Sirtuin_ClassIII"/>
    <property type="match status" value="1"/>
</dbReference>
<dbReference type="EC" id="2.3.1.286" evidence="3"/>
<dbReference type="Proteomes" id="UP001459204">
    <property type="component" value="Unassembled WGS sequence"/>
</dbReference>
<evidence type="ECO:0000256" key="3">
    <source>
        <dbReference type="HAMAP-Rule" id="MF_01121"/>
    </source>
</evidence>
<dbReference type="CDD" id="cd01412">
    <property type="entry name" value="SIRT5_Af1_CobB"/>
    <property type="match status" value="1"/>
</dbReference>
<dbReference type="PANTHER" id="PTHR11085:SF10">
    <property type="entry name" value="NAD-DEPENDENT PROTEIN DEACYLASE SIRTUIN-5, MITOCHONDRIAL-RELATED"/>
    <property type="match status" value="1"/>
</dbReference>
<sequence>MDTMPDAIASAVARRVDEAGRVCVLTGAGMSAESGVPTFRGTQDSLWSRFDPMRLATADAWRADASLVWAWYRWRMRIVRQAQPHAGHRALAALARRHPCVSLVTQNVDDLHERAGSTVNAHVHGSLFALRCFDCGLAYDGPLGDFLSDAQRVPPMACPACGGGIRPGVVWFGEALPDDAWDAATDAARRCDLMLVVGTSGLVHPAAGLPALARRHGATVVEINPEPTALSGEADHVWRATAAEALPGLLAASA</sequence>
<dbReference type="InterPro" id="IPR026591">
    <property type="entry name" value="Sirtuin_cat_small_dom_sf"/>
</dbReference>